<sequence>MLLKCKHEKSVHNNSWYNITRFVKLDMLHQYLQLNIAHNYINNLTLHRMT</sequence>
<name>A0A0B7A7J2_9EUPU</name>
<accession>A0A0B7A7J2</accession>
<reference evidence="1" key="1">
    <citation type="submission" date="2014-12" db="EMBL/GenBank/DDBJ databases">
        <title>Insight into the proteome of Arion vulgaris.</title>
        <authorList>
            <person name="Aradska J."/>
            <person name="Bulat T."/>
            <person name="Smidak R."/>
            <person name="Sarate P."/>
            <person name="Gangsoo J."/>
            <person name="Sialana F."/>
            <person name="Bilban M."/>
            <person name="Lubec G."/>
        </authorList>
    </citation>
    <scope>NUCLEOTIDE SEQUENCE</scope>
    <source>
        <tissue evidence="1">Skin</tissue>
    </source>
</reference>
<feature type="non-terminal residue" evidence="1">
    <location>
        <position position="50"/>
    </location>
</feature>
<evidence type="ECO:0000313" key="1">
    <source>
        <dbReference type="EMBL" id="CEK76773.1"/>
    </source>
</evidence>
<dbReference type="AlphaFoldDB" id="A0A0B7A7J2"/>
<proteinExistence type="predicted"/>
<protein>
    <submittedName>
        <fullName evidence="1">Uncharacterized protein</fullName>
    </submittedName>
</protein>
<gene>
    <name evidence="1" type="primary">ORF101440</name>
</gene>
<dbReference type="EMBL" id="HACG01029908">
    <property type="protein sequence ID" value="CEK76773.1"/>
    <property type="molecule type" value="Transcribed_RNA"/>
</dbReference>
<organism evidence="1">
    <name type="scientific">Arion vulgaris</name>
    <dbReference type="NCBI Taxonomy" id="1028688"/>
    <lineage>
        <taxon>Eukaryota</taxon>
        <taxon>Metazoa</taxon>
        <taxon>Spiralia</taxon>
        <taxon>Lophotrochozoa</taxon>
        <taxon>Mollusca</taxon>
        <taxon>Gastropoda</taxon>
        <taxon>Heterobranchia</taxon>
        <taxon>Euthyneura</taxon>
        <taxon>Panpulmonata</taxon>
        <taxon>Eupulmonata</taxon>
        <taxon>Stylommatophora</taxon>
        <taxon>Helicina</taxon>
        <taxon>Arionoidea</taxon>
        <taxon>Arionidae</taxon>
        <taxon>Arion</taxon>
    </lineage>
</organism>